<protein>
    <submittedName>
        <fullName evidence="4">Uncharacterized protein</fullName>
    </submittedName>
</protein>
<dbReference type="PANTHER" id="PTHR23146">
    <property type="entry name" value="LEO1 PROTEIN"/>
    <property type="match status" value="1"/>
</dbReference>
<dbReference type="AlphaFoldDB" id="A0A915DY31"/>
<dbReference type="Pfam" id="PF04004">
    <property type="entry name" value="Leo1"/>
    <property type="match status" value="1"/>
</dbReference>
<dbReference type="PANTHER" id="PTHR23146:SF0">
    <property type="entry name" value="RNA POLYMERASE-ASSOCIATED PROTEIN LEO1"/>
    <property type="match status" value="1"/>
</dbReference>
<keyword evidence="2" id="KW-0472">Membrane</keyword>
<feature type="transmembrane region" description="Helical" evidence="2">
    <location>
        <begin position="168"/>
        <end position="187"/>
    </location>
</feature>
<keyword evidence="3" id="KW-1185">Reference proteome</keyword>
<accession>A0A915DY31</accession>
<keyword evidence="2" id="KW-1133">Transmembrane helix</keyword>
<feature type="compositionally biased region" description="Basic and acidic residues" evidence="1">
    <location>
        <begin position="104"/>
        <end position="126"/>
    </location>
</feature>
<reference evidence="4" key="1">
    <citation type="submission" date="2022-11" db="UniProtKB">
        <authorList>
            <consortium name="WormBaseParasite"/>
        </authorList>
    </citation>
    <scope>IDENTIFICATION</scope>
</reference>
<dbReference type="GO" id="GO:0016593">
    <property type="term" value="C:Cdc73/Paf1 complex"/>
    <property type="evidence" value="ECO:0007669"/>
    <property type="project" value="InterPro"/>
</dbReference>
<organism evidence="3 4">
    <name type="scientific">Ditylenchus dipsaci</name>
    <dbReference type="NCBI Taxonomy" id="166011"/>
    <lineage>
        <taxon>Eukaryota</taxon>
        <taxon>Metazoa</taxon>
        <taxon>Ecdysozoa</taxon>
        <taxon>Nematoda</taxon>
        <taxon>Chromadorea</taxon>
        <taxon>Rhabditida</taxon>
        <taxon>Tylenchina</taxon>
        <taxon>Tylenchomorpha</taxon>
        <taxon>Sphaerularioidea</taxon>
        <taxon>Anguinidae</taxon>
        <taxon>Anguininae</taxon>
        <taxon>Ditylenchus</taxon>
    </lineage>
</organism>
<dbReference type="GO" id="GO:0032968">
    <property type="term" value="P:positive regulation of transcription elongation by RNA polymerase II"/>
    <property type="evidence" value="ECO:0007669"/>
    <property type="project" value="TreeGrafter"/>
</dbReference>
<evidence type="ECO:0000256" key="2">
    <source>
        <dbReference type="SAM" id="Phobius"/>
    </source>
</evidence>
<dbReference type="WBParaSite" id="jg24395">
    <property type="protein sequence ID" value="jg24395"/>
    <property type="gene ID" value="jg24395"/>
</dbReference>
<dbReference type="GO" id="GO:0006368">
    <property type="term" value="P:transcription elongation by RNA polymerase II"/>
    <property type="evidence" value="ECO:0007669"/>
    <property type="project" value="InterPro"/>
</dbReference>
<dbReference type="Proteomes" id="UP000887574">
    <property type="component" value="Unplaced"/>
</dbReference>
<dbReference type="GO" id="GO:1990269">
    <property type="term" value="F:RNA polymerase II C-terminal domain phosphoserine binding"/>
    <property type="evidence" value="ECO:0007669"/>
    <property type="project" value="TreeGrafter"/>
</dbReference>
<keyword evidence="2" id="KW-0812">Transmembrane</keyword>
<name>A0A915DY31_9BILA</name>
<evidence type="ECO:0000313" key="4">
    <source>
        <dbReference type="WBParaSite" id="jg24395"/>
    </source>
</evidence>
<sequence>MRKDEHGNEIKESNAKIVKWSDGTMSLYLGNEIFDVEKDKIPDHNHLYIRQGPGLQAQAVFKEKLVFRPFSTDTLTHRKMTMNMADKSNKAQKVKVIADVGSNPEKEKQESIRREEERLRANARRESHQRRVRDRPRVTGLSSNFLEGVMIQMMMSRWLPSRRIIREPLIPVVPALGPIIAVAMPLIRMKKHKLGRRPRESGMPKLTVMSPSLKEKVGVLRKVRHLLPRGRS</sequence>
<evidence type="ECO:0000313" key="3">
    <source>
        <dbReference type="Proteomes" id="UP000887574"/>
    </source>
</evidence>
<dbReference type="InterPro" id="IPR007149">
    <property type="entry name" value="Leo1"/>
</dbReference>
<evidence type="ECO:0000256" key="1">
    <source>
        <dbReference type="SAM" id="MobiDB-lite"/>
    </source>
</evidence>
<proteinExistence type="predicted"/>
<feature type="region of interest" description="Disordered" evidence="1">
    <location>
        <begin position="100"/>
        <end position="135"/>
    </location>
</feature>